<name>A0A3N4IG01_ASCIM</name>
<keyword evidence="3" id="KW-1185">Reference proteome</keyword>
<dbReference type="EMBL" id="ML119686">
    <property type="protein sequence ID" value="RPA80594.1"/>
    <property type="molecule type" value="Genomic_DNA"/>
</dbReference>
<sequence length="273" mass="30194">MSKESTSPPQKRKASSSPAPSPVSKRSSKPATKIDPQASSTPSVPITLSDGSTTAPESTNDRFSSPPLSEQTPFTITTRSAPSGSLTATAPLPAFTFTTFESYAESPPQNHSSPSALDLDYPSNSNDNLEPEAFTPIEDINPNLTKIIINFDDGYDMQLFLPPNWHLLDSSPDPWQDDDKDKPTAAWTWPTCPDCGIDTRVTGYCGVCIRELEESLKILPNLKLERLGYYRDRDRVVEEEQDEEEDDEEWEEEMEEEEGQNEDGGEGAGEEQL</sequence>
<organism evidence="2 3">
    <name type="scientific">Ascobolus immersus RN42</name>
    <dbReference type="NCBI Taxonomy" id="1160509"/>
    <lineage>
        <taxon>Eukaryota</taxon>
        <taxon>Fungi</taxon>
        <taxon>Dikarya</taxon>
        <taxon>Ascomycota</taxon>
        <taxon>Pezizomycotina</taxon>
        <taxon>Pezizomycetes</taxon>
        <taxon>Pezizales</taxon>
        <taxon>Ascobolaceae</taxon>
        <taxon>Ascobolus</taxon>
    </lineage>
</organism>
<dbReference type="AlphaFoldDB" id="A0A3N4IG01"/>
<feature type="region of interest" description="Disordered" evidence="1">
    <location>
        <begin position="1"/>
        <end position="87"/>
    </location>
</feature>
<evidence type="ECO:0000313" key="2">
    <source>
        <dbReference type="EMBL" id="RPA80594.1"/>
    </source>
</evidence>
<gene>
    <name evidence="2" type="ORF">BJ508DRAFT_307238</name>
</gene>
<feature type="compositionally biased region" description="Polar residues" evidence="1">
    <location>
        <begin position="37"/>
        <end position="85"/>
    </location>
</feature>
<proteinExistence type="predicted"/>
<reference evidence="2 3" key="1">
    <citation type="journal article" date="2018" name="Nat. Ecol. Evol.">
        <title>Pezizomycetes genomes reveal the molecular basis of ectomycorrhizal truffle lifestyle.</title>
        <authorList>
            <person name="Murat C."/>
            <person name="Payen T."/>
            <person name="Noel B."/>
            <person name="Kuo A."/>
            <person name="Morin E."/>
            <person name="Chen J."/>
            <person name="Kohler A."/>
            <person name="Krizsan K."/>
            <person name="Balestrini R."/>
            <person name="Da Silva C."/>
            <person name="Montanini B."/>
            <person name="Hainaut M."/>
            <person name="Levati E."/>
            <person name="Barry K.W."/>
            <person name="Belfiori B."/>
            <person name="Cichocki N."/>
            <person name="Clum A."/>
            <person name="Dockter R.B."/>
            <person name="Fauchery L."/>
            <person name="Guy J."/>
            <person name="Iotti M."/>
            <person name="Le Tacon F."/>
            <person name="Lindquist E.A."/>
            <person name="Lipzen A."/>
            <person name="Malagnac F."/>
            <person name="Mello A."/>
            <person name="Molinier V."/>
            <person name="Miyauchi S."/>
            <person name="Poulain J."/>
            <person name="Riccioni C."/>
            <person name="Rubini A."/>
            <person name="Sitrit Y."/>
            <person name="Splivallo R."/>
            <person name="Traeger S."/>
            <person name="Wang M."/>
            <person name="Zifcakova L."/>
            <person name="Wipf D."/>
            <person name="Zambonelli A."/>
            <person name="Paolocci F."/>
            <person name="Nowrousian M."/>
            <person name="Ottonello S."/>
            <person name="Baldrian P."/>
            <person name="Spatafora J.W."/>
            <person name="Henrissat B."/>
            <person name="Nagy L.G."/>
            <person name="Aury J.M."/>
            <person name="Wincker P."/>
            <person name="Grigoriev I.V."/>
            <person name="Bonfante P."/>
            <person name="Martin F.M."/>
        </authorList>
    </citation>
    <scope>NUCLEOTIDE SEQUENCE [LARGE SCALE GENOMIC DNA]</scope>
    <source>
        <strain evidence="2 3">RN42</strain>
    </source>
</reference>
<protein>
    <submittedName>
        <fullName evidence="2">Uncharacterized protein</fullName>
    </submittedName>
</protein>
<feature type="region of interest" description="Disordered" evidence="1">
    <location>
        <begin position="103"/>
        <end position="136"/>
    </location>
</feature>
<dbReference type="Proteomes" id="UP000275078">
    <property type="component" value="Unassembled WGS sequence"/>
</dbReference>
<evidence type="ECO:0000256" key="1">
    <source>
        <dbReference type="SAM" id="MobiDB-lite"/>
    </source>
</evidence>
<accession>A0A3N4IG01</accession>
<feature type="region of interest" description="Disordered" evidence="1">
    <location>
        <begin position="233"/>
        <end position="273"/>
    </location>
</feature>
<feature type="compositionally biased region" description="Acidic residues" evidence="1">
    <location>
        <begin position="239"/>
        <end position="273"/>
    </location>
</feature>
<feature type="compositionally biased region" description="Low complexity" evidence="1">
    <location>
        <begin position="15"/>
        <end position="31"/>
    </location>
</feature>
<evidence type="ECO:0000313" key="3">
    <source>
        <dbReference type="Proteomes" id="UP000275078"/>
    </source>
</evidence>